<organism evidence="2 3">
    <name type="scientific">Phialemonium thermophilum</name>
    <dbReference type="NCBI Taxonomy" id="223376"/>
    <lineage>
        <taxon>Eukaryota</taxon>
        <taxon>Fungi</taxon>
        <taxon>Dikarya</taxon>
        <taxon>Ascomycota</taxon>
        <taxon>Pezizomycotina</taxon>
        <taxon>Sordariomycetes</taxon>
        <taxon>Sordariomycetidae</taxon>
        <taxon>Cephalothecales</taxon>
        <taxon>Cephalothecaceae</taxon>
        <taxon>Phialemonium</taxon>
    </lineage>
</organism>
<feature type="compositionally biased region" description="Polar residues" evidence="1">
    <location>
        <begin position="76"/>
        <end position="93"/>
    </location>
</feature>
<evidence type="ECO:0000313" key="3">
    <source>
        <dbReference type="Proteomes" id="UP001586593"/>
    </source>
</evidence>
<evidence type="ECO:0000313" key="2">
    <source>
        <dbReference type="EMBL" id="KAL1835103.1"/>
    </source>
</evidence>
<protein>
    <recommendedName>
        <fullName evidence="4">Secreted protein</fullName>
    </recommendedName>
</protein>
<sequence length="105" mass="11291">MYKRKTRKCQTPRTMLCTVTLPCQPALAPSTTVYPTRLSSPLRSRNPLSAKWTTAASSRGLASDSHVQMLVPPAARTTNVSSSPSWRTLSCGSTREAAARGVGVK</sequence>
<proteinExistence type="predicted"/>
<reference evidence="2 3" key="1">
    <citation type="journal article" date="2024" name="Commun. Biol.">
        <title>Comparative genomic analysis of thermophilic fungi reveals convergent evolutionary adaptations and gene losses.</title>
        <authorList>
            <person name="Steindorff A.S."/>
            <person name="Aguilar-Pontes M.V."/>
            <person name="Robinson A.J."/>
            <person name="Andreopoulos B."/>
            <person name="LaButti K."/>
            <person name="Kuo A."/>
            <person name="Mondo S."/>
            <person name="Riley R."/>
            <person name="Otillar R."/>
            <person name="Haridas S."/>
            <person name="Lipzen A."/>
            <person name="Grimwood J."/>
            <person name="Schmutz J."/>
            <person name="Clum A."/>
            <person name="Reid I.D."/>
            <person name="Moisan M.C."/>
            <person name="Butler G."/>
            <person name="Nguyen T.T.M."/>
            <person name="Dewar K."/>
            <person name="Conant G."/>
            <person name="Drula E."/>
            <person name="Henrissat B."/>
            <person name="Hansel C."/>
            <person name="Singer S."/>
            <person name="Hutchinson M.I."/>
            <person name="de Vries R.P."/>
            <person name="Natvig D.O."/>
            <person name="Powell A.J."/>
            <person name="Tsang A."/>
            <person name="Grigoriev I.V."/>
        </authorList>
    </citation>
    <scope>NUCLEOTIDE SEQUENCE [LARGE SCALE GENOMIC DNA]</scope>
    <source>
        <strain evidence="2 3">ATCC 24622</strain>
    </source>
</reference>
<evidence type="ECO:0000256" key="1">
    <source>
        <dbReference type="SAM" id="MobiDB-lite"/>
    </source>
</evidence>
<comment type="caution">
    <text evidence="2">The sequence shown here is derived from an EMBL/GenBank/DDBJ whole genome shotgun (WGS) entry which is preliminary data.</text>
</comment>
<gene>
    <name evidence="2" type="ORF">VTK73DRAFT_6269</name>
</gene>
<feature type="region of interest" description="Disordered" evidence="1">
    <location>
        <begin position="75"/>
        <end position="105"/>
    </location>
</feature>
<keyword evidence="3" id="KW-1185">Reference proteome</keyword>
<name>A0ABR3UZS4_9PEZI</name>
<accession>A0ABR3UZS4</accession>
<dbReference type="Proteomes" id="UP001586593">
    <property type="component" value="Unassembled WGS sequence"/>
</dbReference>
<dbReference type="EMBL" id="JAZHXJ010003522">
    <property type="protein sequence ID" value="KAL1835103.1"/>
    <property type="molecule type" value="Genomic_DNA"/>
</dbReference>
<evidence type="ECO:0008006" key="4">
    <source>
        <dbReference type="Google" id="ProtNLM"/>
    </source>
</evidence>